<evidence type="ECO:0000256" key="3">
    <source>
        <dbReference type="ARBA" id="ARBA00022691"/>
    </source>
</evidence>
<dbReference type="PANTHER" id="PTHR43712">
    <property type="entry name" value="PUTATIVE (AFU_ORTHOLOGUE AFUA_4G14580)-RELATED"/>
    <property type="match status" value="1"/>
</dbReference>
<keyword evidence="6" id="KW-1185">Reference proteome</keyword>
<dbReference type="SUPFAM" id="SSF53335">
    <property type="entry name" value="S-adenosyl-L-methionine-dependent methyltransferases"/>
    <property type="match status" value="1"/>
</dbReference>
<dbReference type="Gene3D" id="3.40.50.150">
    <property type="entry name" value="Vaccinia Virus protein VP39"/>
    <property type="match status" value="1"/>
</dbReference>
<dbReference type="PANTHER" id="PTHR43712:SF11">
    <property type="entry name" value="O-METHYLTRANSFERASE (AFU_ORTHOLOGUE AFUA_2G17820)-RELATED"/>
    <property type="match status" value="1"/>
</dbReference>
<evidence type="ECO:0000256" key="1">
    <source>
        <dbReference type="ARBA" id="ARBA00022603"/>
    </source>
</evidence>
<dbReference type="GO" id="GO:0032259">
    <property type="term" value="P:methylation"/>
    <property type="evidence" value="ECO:0007669"/>
    <property type="project" value="UniProtKB-KW"/>
</dbReference>
<gene>
    <name evidence="5" type="ORF">SEPMUDRAFT_30313</name>
</gene>
<dbReference type="OMA" id="NTMGARK"/>
<dbReference type="RefSeq" id="XP_016761888.1">
    <property type="nucleotide sequence ID" value="XM_016908463.1"/>
</dbReference>
<dbReference type="STRING" id="692275.M3B1U5"/>
<reference evidence="5 6" key="1">
    <citation type="journal article" date="2012" name="PLoS Pathog.">
        <title>Diverse lifestyles and strategies of plant pathogenesis encoded in the genomes of eighteen Dothideomycetes fungi.</title>
        <authorList>
            <person name="Ohm R.A."/>
            <person name="Feau N."/>
            <person name="Henrissat B."/>
            <person name="Schoch C.L."/>
            <person name="Horwitz B.A."/>
            <person name="Barry K.W."/>
            <person name="Condon B.J."/>
            <person name="Copeland A.C."/>
            <person name="Dhillon B."/>
            <person name="Glaser F."/>
            <person name="Hesse C.N."/>
            <person name="Kosti I."/>
            <person name="LaButti K."/>
            <person name="Lindquist E.A."/>
            <person name="Lucas S."/>
            <person name="Salamov A.A."/>
            <person name="Bradshaw R.E."/>
            <person name="Ciuffetti L."/>
            <person name="Hamelin R.C."/>
            <person name="Kema G.H.J."/>
            <person name="Lawrence C."/>
            <person name="Scott J.A."/>
            <person name="Spatafora J.W."/>
            <person name="Turgeon B.G."/>
            <person name="de Wit P.J.G.M."/>
            <person name="Zhong S."/>
            <person name="Goodwin S.B."/>
            <person name="Grigoriev I.V."/>
        </authorList>
    </citation>
    <scope>NUCLEOTIDE SEQUENCE [LARGE SCALE GENOMIC DNA]</scope>
    <source>
        <strain evidence="5 6">SO2202</strain>
    </source>
</reference>
<dbReference type="eggNOG" id="KOG3178">
    <property type="taxonomic scope" value="Eukaryota"/>
</dbReference>
<dbReference type="EMBL" id="KB456263">
    <property type="protein sequence ID" value="EMF13767.1"/>
    <property type="molecule type" value="Genomic_DNA"/>
</dbReference>
<evidence type="ECO:0000259" key="4">
    <source>
        <dbReference type="Pfam" id="PF00891"/>
    </source>
</evidence>
<dbReference type="Pfam" id="PF00891">
    <property type="entry name" value="Methyltransf_2"/>
    <property type="match status" value="1"/>
</dbReference>
<keyword evidence="3" id="KW-0949">S-adenosyl-L-methionine</keyword>
<feature type="domain" description="O-methyltransferase C-terminal" evidence="4">
    <location>
        <begin position="73"/>
        <end position="233"/>
    </location>
</feature>
<keyword evidence="1 5" id="KW-0489">Methyltransferase</keyword>
<dbReference type="AlphaFoldDB" id="M3B1U5"/>
<evidence type="ECO:0000313" key="5">
    <source>
        <dbReference type="EMBL" id="EMF13767.1"/>
    </source>
</evidence>
<dbReference type="InterPro" id="IPR001077">
    <property type="entry name" value="COMT_C"/>
</dbReference>
<sequence length="243" mass="27900">RRMPEYFRCHNYQNPEDADHPPWKWTEGVPEYEGDRWSWYRTRPEHHQKFNAFLSAIRKDSLPWTELYPPERVLEGWDEESVLLVDVGGGNGKDITNFATAVAGSHTSARLVLQERVEVVDALAASRSQLPAQVELMAHNFFEANPVHGAKVYYMHAVIHDWAESKAHEILVRIREAMKAGYSTLLLFDRVVPERASDWDVKTAALDINMMCNFAALERSEAQWRSLLEGAGLRYMGYKKVPG</sequence>
<organism evidence="5 6">
    <name type="scientific">Sphaerulina musiva (strain SO2202)</name>
    <name type="common">Poplar stem canker fungus</name>
    <name type="synonym">Septoria musiva</name>
    <dbReference type="NCBI Taxonomy" id="692275"/>
    <lineage>
        <taxon>Eukaryota</taxon>
        <taxon>Fungi</taxon>
        <taxon>Dikarya</taxon>
        <taxon>Ascomycota</taxon>
        <taxon>Pezizomycotina</taxon>
        <taxon>Dothideomycetes</taxon>
        <taxon>Dothideomycetidae</taxon>
        <taxon>Mycosphaerellales</taxon>
        <taxon>Mycosphaerellaceae</taxon>
        <taxon>Sphaerulina</taxon>
    </lineage>
</organism>
<name>M3B1U5_SPHMS</name>
<keyword evidence="2 5" id="KW-0808">Transferase</keyword>
<accession>M3B1U5</accession>
<dbReference type="InterPro" id="IPR029063">
    <property type="entry name" value="SAM-dependent_MTases_sf"/>
</dbReference>
<dbReference type="HOGENOM" id="CLU_005533_5_1_1"/>
<dbReference type="PROSITE" id="PS51683">
    <property type="entry name" value="SAM_OMT_II"/>
    <property type="match status" value="1"/>
</dbReference>
<evidence type="ECO:0000256" key="2">
    <source>
        <dbReference type="ARBA" id="ARBA00022679"/>
    </source>
</evidence>
<dbReference type="OrthoDB" id="2410195at2759"/>
<feature type="non-terminal residue" evidence="5">
    <location>
        <position position="243"/>
    </location>
</feature>
<dbReference type="InterPro" id="IPR016461">
    <property type="entry name" value="COMT-like"/>
</dbReference>
<feature type="non-terminal residue" evidence="5">
    <location>
        <position position="1"/>
    </location>
</feature>
<dbReference type="GeneID" id="27905600"/>
<proteinExistence type="predicted"/>
<dbReference type="Proteomes" id="UP000016931">
    <property type="component" value="Unassembled WGS sequence"/>
</dbReference>
<evidence type="ECO:0000313" key="6">
    <source>
        <dbReference type="Proteomes" id="UP000016931"/>
    </source>
</evidence>
<protein>
    <submittedName>
        <fullName evidence="5">S-adenosyl-L-methionine-dependent methyltransferase</fullName>
    </submittedName>
</protein>
<dbReference type="GO" id="GO:0008171">
    <property type="term" value="F:O-methyltransferase activity"/>
    <property type="evidence" value="ECO:0007669"/>
    <property type="project" value="InterPro"/>
</dbReference>